<sequence>MTNETDFSDEKPLDPAVENVRRKMIRFMAINLGLLFLALMVVVAALVYKGLSGPVAPTAMAHGRIDLPQGAEIVSQTLDGDRLSLQLRHADGSHSFLIYDVIEGRIISRVTIGGAIPQE</sequence>
<proteinExistence type="predicted"/>
<accession>A0A8J3DJ29</accession>
<gene>
    <name evidence="2" type="ORF">GCM10010136_27530</name>
</gene>
<reference evidence="2" key="2">
    <citation type="submission" date="2020-09" db="EMBL/GenBank/DDBJ databases">
        <authorList>
            <person name="Sun Q."/>
            <person name="Kim S."/>
        </authorList>
    </citation>
    <scope>NUCLEOTIDE SEQUENCE</scope>
    <source>
        <strain evidence="2">KCTC 42097</strain>
    </source>
</reference>
<keyword evidence="3" id="KW-1185">Reference proteome</keyword>
<organism evidence="2 3">
    <name type="scientific">Limoniibacter endophyticus</name>
    <dbReference type="NCBI Taxonomy" id="1565040"/>
    <lineage>
        <taxon>Bacteria</taxon>
        <taxon>Pseudomonadati</taxon>
        <taxon>Pseudomonadota</taxon>
        <taxon>Alphaproteobacteria</taxon>
        <taxon>Hyphomicrobiales</taxon>
        <taxon>Bartonellaceae</taxon>
        <taxon>Limoniibacter</taxon>
    </lineage>
</organism>
<protein>
    <submittedName>
        <fullName evidence="2">Fimbrial protein</fullName>
    </submittedName>
</protein>
<name>A0A8J3DJ29_9HYPH</name>
<keyword evidence="1" id="KW-1133">Transmembrane helix</keyword>
<dbReference type="AlphaFoldDB" id="A0A8J3DJ29"/>
<keyword evidence="1" id="KW-0812">Transmembrane</keyword>
<reference evidence="2" key="1">
    <citation type="journal article" date="2014" name="Int. J. Syst. Evol. Microbiol.">
        <title>Complete genome sequence of Corynebacterium casei LMG S-19264T (=DSM 44701T), isolated from a smear-ripened cheese.</title>
        <authorList>
            <consortium name="US DOE Joint Genome Institute (JGI-PGF)"/>
            <person name="Walter F."/>
            <person name="Albersmeier A."/>
            <person name="Kalinowski J."/>
            <person name="Ruckert C."/>
        </authorList>
    </citation>
    <scope>NUCLEOTIDE SEQUENCE</scope>
    <source>
        <strain evidence="2">KCTC 42097</strain>
    </source>
</reference>
<dbReference type="Proteomes" id="UP000641137">
    <property type="component" value="Unassembled WGS sequence"/>
</dbReference>
<comment type="caution">
    <text evidence="2">The sequence shown here is derived from an EMBL/GenBank/DDBJ whole genome shotgun (WGS) entry which is preliminary data.</text>
</comment>
<evidence type="ECO:0000256" key="1">
    <source>
        <dbReference type="SAM" id="Phobius"/>
    </source>
</evidence>
<dbReference type="EMBL" id="BMZO01000009">
    <property type="protein sequence ID" value="GHC76653.1"/>
    <property type="molecule type" value="Genomic_DNA"/>
</dbReference>
<feature type="transmembrane region" description="Helical" evidence="1">
    <location>
        <begin position="29"/>
        <end position="48"/>
    </location>
</feature>
<keyword evidence="1" id="KW-0472">Membrane</keyword>
<dbReference type="RefSeq" id="WP_189491259.1">
    <property type="nucleotide sequence ID" value="NZ_BMZO01000009.1"/>
</dbReference>
<evidence type="ECO:0000313" key="2">
    <source>
        <dbReference type="EMBL" id="GHC76653.1"/>
    </source>
</evidence>
<evidence type="ECO:0000313" key="3">
    <source>
        <dbReference type="Proteomes" id="UP000641137"/>
    </source>
</evidence>